<feature type="chain" id="PRO_5018551331" evidence="2">
    <location>
        <begin position="39"/>
        <end position="102"/>
    </location>
</feature>
<evidence type="ECO:0000256" key="1">
    <source>
        <dbReference type="SAM" id="MobiDB-lite"/>
    </source>
</evidence>
<dbReference type="EMBL" id="FN563149">
    <property type="protein sequence ID" value="CBH48760.1"/>
    <property type="molecule type" value="Genomic_DNA"/>
</dbReference>
<dbReference type="KEGG" id="req:REQ_27390"/>
<evidence type="ECO:0000313" key="3">
    <source>
        <dbReference type="EMBL" id="CBH48760.1"/>
    </source>
</evidence>
<name>A0A3S5Y884_RHOH1</name>
<dbReference type="Proteomes" id="UP001154400">
    <property type="component" value="Chromosome"/>
</dbReference>
<accession>A0A3S5Y884</accession>
<evidence type="ECO:0000256" key="2">
    <source>
        <dbReference type="SAM" id="SignalP"/>
    </source>
</evidence>
<reference evidence="3" key="1">
    <citation type="journal article" date="2010" name="PLoS Genet.">
        <title>The genome of a pathogenic rhodococcus: cooptive virulence underpinned by key gene acquisitions.</title>
        <authorList>
            <person name="Letek M."/>
            <person name="Gonzalez P."/>
            <person name="Macarthur I."/>
            <person name="Rodriguez H."/>
            <person name="Freeman T.C."/>
            <person name="Valero-Rello A."/>
            <person name="Blanco M."/>
            <person name="Buckley T."/>
            <person name="Cherevach I."/>
            <person name="Fahey R."/>
            <person name="Hapeshi A."/>
            <person name="Holdstock J."/>
            <person name="Leadon D."/>
            <person name="Navas J."/>
            <person name="Ocampo A."/>
            <person name="Quail M.A."/>
            <person name="Sanders M."/>
            <person name="Scortti M.M."/>
            <person name="Prescott J.F."/>
            <person name="Fogarty U."/>
            <person name="Meijer W.G."/>
            <person name="Parkhill J."/>
            <person name="Bentley S.D."/>
            <person name="Vazquez-Boland J.A."/>
        </authorList>
    </citation>
    <scope>NUCLEOTIDE SEQUENCE [LARGE SCALE GENOMIC DNA]</scope>
    <source>
        <strain evidence="3 4">103S</strain>
    </source>
</reference>
<feature type="region of interest" description="Disordered" evidence="1">
    <location>
        <begin position="81"/>
        <end position="102"/>
    </location>
</feature>
<dbReference type="AlphaFoldDB" id="A0A3S5Y884"/>
<dbReference type="RefSeq" id="WP_013416334.1">
    <property type="nucleotide sequence ID" value="NC_014659.1"/>
</dbReference>
<gene>
    <name evidence="3" type="ordered locus">REQ_27390</name>
</gene>
<sequence length="102" mass="10473">MFSHSRAASRAARSAIAVICSAVVGSGALVLGAGTAAAQETPPGPAILGVELDEEDGRPTVEIDYVNLQGERREIDVDLQTGRITEDEPDDEATAPASTLPG</sequence>
<organism evidence="3">
    <name type="scientific">Rhodococcus hoagii (strain 103S)</name>
    <name type="common">Rhodococcus equi</name>
    <dbReference type="NCBI Taxonomy" id="685727"/>
    <lineage>
        <taxon>Bacteria</taxon>
        <taxon>Bacillati</taxon>
        <taxon>Actinomycetota</taxon>
        <taxon>Actinomycetes</taxon>
        <taxon>Mycobacteriales</taxon>
        <taxon>Nocardiaceae</taxon>
        <taxon>Prescottella</taxon>
    </lineage>
</organism>
<proteinExistence type="predicted"/>
<dbReference type="Gene3D" id="3.10.450.40">
    <property type="match status" value="1"/>
</dbReference>
<keyword evidence="2" id="KW-0732">Signal</keyword>
<feature type="signal peptide" evidence="2">
    <location>
        <begin position="1"/>
        <end position="38"/>
    </location>
</feature>
<protein>
    <submittedName>
        <fullName evidence="3">Secreted protein</fullName>
    </submittedName>
</protein>
<evidence type="ECO:0000313" key="4">
    <source>
        <dbReference type="Proteomes" id="UP000006892"/>
    </source>
</evidence>